<evidence type="ECO:0000313" key="2">
    <source>
        <dbReference type="Proteomes" id="UP000179467"/>
    </source>
</evidence>
<evidence type="ECO:0000313" key="1">
    <source>
        <dbReference type="EMBL" id="OHT22047.1"/>
    </source>
</evidence>
<dbReference type="PROSITE" id="PS51257">
    <property type="entry name" value="PROKAR_LIPOPROTEIN"/>
    <property type="match status" value="1"/>
</dbReference>
<sequence length="194" mass="21024">MHRFPNCRRRWRLQNGGFIAGAGSCAGQCQSGRDIANSMVNGAINQTRGAASGNSGACQAKPECGGKTDPKLAKILLPLLKSSAFRSAVVQAWTRSKPDGPTSGKNEHAFWADSNGDRSRVGGVFPGVAGTIPLTQALSRWDEENIFFHTHPFLQSDGYLYGISDKDVNFYGTFNLIGVVLEADGLYYYDSRDQ</sequence>
<dbReference type="EMBL" id="MIPT01000001">
    <property type="protein sequence ID" value="OHT22047.1"/>
    <property type="molecule type" value="Genomic_DNA"/>
</dbReference>
<protein>
    <submittedName>
        <fullName evidence="1">Uncharacterized protein</fullName>
    </submittedName>
</protein>
<comment type="caution">
    <text evidence="1">The sequence shown here is derived from an EMBL/GenBank/DDBJ whole genome shotgun (WGS) entry which is preliminary data.</text>
</comment>
<gene>
    <name evidence="1" type="ORF">BHE75_04063</name>
</gene>
<proteinExistence type="predicted"/>
<reference evidence="1 2" key="1">
    <citation type="submission" date="2016-09" db="EMBL/GenBank/DDBJ databases">
        <title>Metabolic pathway, cell adaptation mechanisms and a novel monoxygenase revealed through proteogenomic-transcription analysis of a Sphingomonas haloaromaticamans strain degrading the fungicide ortho-phenylphenol.</title>
        <authorList>
            <person name="Perruchon C."/>
            <person name="Papadopoulou E.S."/>
            <person name="Rousidou C."/>
            <person name="Vasileiadis S."/>
            <person name="Tanou G."/>
            <person name="Amoutzias G."/>
            <person name="Molassiotis A."/>
            <person name="Karpouzas D.G."/>
        </authorList>
    </citation>
    <scope>NUCLEOTIDE SEQUENCE [LARGE SCALE GENOMIC DNA]</scope>
    <source>
        <strain evidence="1 2">P3</strain>
    </source>
</reference>
<keyword evidence="2" id="KW-1185">Reference proteome</keyword>
<dbReference type="Proteomes" id="UP000179467">
    <property type="component" value="Unassembled WGS sequence"/>
</dbReference>
<name>A0A1S1HIZ0_9SPHN</name>
<accession>A0A1S1HIZ0</accession>
<dbReference type="AlphaFoldDB" id="A0A1S1HIZ0"/>
<organism evidence="1 2">
    <name type="scientific">Edaphosphingomonas haloaromaticamans</name>
    <dbReference type="NCBI Taxonomy" id="653954"/>
    <lineage>
        <taxon>Bacteria</taxon>
        <taxon>Pseudomonadati</taxon>
        <taxon>Pseudomonadota</taxon>
        <taxon>Alphaproteobacteria</taxon>
        <taxon>Sphingomonadales</taxon>
        <taxon>Rhizorhabdaceae</taxon>
        <taxon>Edaphosphingomonas</taxon>
    </lineage>
</organism>